<evidence type="ECO:0000313" key="10">
    <source>
        <dbReference type="Proteomes" id="UP000239203"/>
    </source>
</evidence>
<gene>
    <name evidence="9" type="ORF">CLV40_11434</name>
</gene>
<keyword evidence="2 7" id="KW-0813">Transport</keyword>
<dbReference type="EMBL" id="PTIX01000014">
    <property type="protein sequence ID" value="PPK65382.1"/>
    <property type="molecule type" value="Genomic_DNA"/>
</dbReference>
<dbReference type="RefSeq" id="WP_104481153.1">
    <property type="nucleotide sequence ID" value="NZ_CP154825.1"/>
</dbReference>
<dbReference type="PANTHER" id="PTHR43744:SF12">
    <property type="entry name" value="ABC TRANSPORTER PERMEASE PROTEIN MG189-RELATED"/>
    <property type="match status" value="1"/>
</dbReference>
<organism evidence="9 10">
    <name type="scientific">Actinokineospora auranticolor</name>
    <dbReference type="NCBI Taxonomy" id="155976"/>
    <lineage>
        <taxon>Bacteria</taxon>
        <taxon>Bacillati</taxon>
        <taxon>Actinomycetota</taxon>
        <taxon>Actinomycetes</taxon>
        <taxon>Pseudonocardiales</taxon>
        <taxon>Pseudonocardiaceae</taxon>
        <taxon>Actinokineospora</taxon>
    </lineage>
</organism>
<dbReference type="PROSITE" id="PS50928">
    <property type="entry name" value="ABC_TM1"/>
    <property type="match status" value="1"/>
</dbReference>
<keyword evidence="3" id="KW-1003">Cell membrane</keyword>
<feature type="transmembrane region" description="Helical" evidence="7">
    <location>
        <begin position="119"/>
        <end position="140"/>
    </location>
</feature>
<accession>A0A2S6GJH2</accession>
<comment type="caution">
    <text evidence="9">The sequence shown here is derived from an EMBL/GenBank/DDBJ whole genome shotgun (WGS) entry which is preliminary data.</text>
</comment>
<dbReference type="Gene3D" id="1.10.3720.10">
    <property type="entry name" value="MetI-like"/>
    <property type="match status" value="1"/>
</dbReference>
<dbReference type="InterPro" id="IPR000515">
    <property type="entry name" value="MetI-like"/>
</dbReference>
<feature type="domain" description="ABC transmembrane type-1" evidence="8">
    <location>
        <begin position="84"/>
        <end position="273"/>
    </location>
</feature>
<dbReference type="Proteomes" id="UP000239203">
    <property type="component" value="Unassembled WGS sequence"/>
</dbReference>
<evidence type="ECO:0000256" key="1">
    <source>
        <dbReference type="ARBA" id="ARBA00004651"/>
    </source>
</evidence>
<feature type="transmembrane region" description="Helical" evidence="7">
    <location>
        <begin position="252"/>
        <end position="273"/>
    </location>
</feature>
<evidence type="ECO:0000256" key="4">
    <source>
        <dbReference type="ARBA" id="ARBA00022692"/>
    </source>
</evidence>
<dbReference type="OrthoDB" id="2063054at2"/>
<dbReference type="PANTHER" id="PTHR43744">
    <property type="entry name" value="ABC TRANSPORTER PERMEASE PROTEIN MG189-RELATED-RELATED"/>
    <property type="match status" value="1"/>
</dbReference>
<feature type="transmembrane region" description="Helical" evidence="7">
    <location>
        <begin position="195"/>
        <end position="217"/>
    </location>
</feature>
<dbReference type="AlphaFoldDB" id="A0A2S6GJH2"/>
<reference evidence="9 10" key="1">
    <citation type="submission" date="2018-02" db="EMBL/GenBank/DDBJ databases">
        <title>Genomic Encyclopedia of Archaeal and Bacterial Type Strains, Phase II (KMG-II): from individual species to whole genera.</title>
        <authorList>
            <person name="Goeker M."/>
        </authorList>
    </citation>
    <scope>NUCLEOTIDE SEQUENCE [LARGE SCALE GENOMIC DNA]</scope>
    <source>
        <strain evidence="9 10">YU 961-1</strain>
    </source>
</reference>
<keyword evidence="4 7" id="KW-0812">Transmembrane</keyword>
<sequence length="286" mass="30966">MTGQAPAPPHPPRTRRHPARRRARFWVYGLLVAFVAGSVFPFYWSFLIAGHETSADPVPPLLPGGHFLANAARVFDTVPFWRALGNSVVVAGTVTVSTVVFSTMAGFAFALLRFPGRDRLFSCVVATLAVPTQLGVIPLYLTMAELGWAGDLRAVIVPNLVTALGVFWMRQYTLSAVPRDLVEAARLDGCSTGRVLWHVCVPSVLPAAAFLAMFTFMTSWNDFLWPLVALDPDNPTVPLALERLQAGHYVDYPLVLAGTTLASIPVLVVFTLLGRRIVAGVMAAQG</sequence>
<comment type="similarity">
    <text evidence="7">Belongs to the binding-protein-dependent transport system permease family.</text>
</comment>
<protein>
    <submittedName>
        <fullName evidence="9">Cellobiose transport system permease protein</fullName>
    </submittedName>
</protein>
<dbReference type="GO" id="GO:0055085">
    <property type="term" value="P:transmembrane transport"/>
    <property type="evidence" value="ECO:0007669"/>
    <property type="project" value="InterPro"/>
</dbReference>
<keyword evidence="6 7" id="KW-0472">Membrane</keyword>
<evidence type="ECO:0000256" key="7">
    <source>
        <dbReference type="RuleBase" id="RU363032"/>
    </source>
</evidence>
<name>A0A2S6GJH2_9PSEU</name>
<dbReference type="InterPro" id="IPR035906">
    <property type="entry name" value="MetI-like_sf"/>
</dbReference>
<evidence type="ECO:0000256" key="2">
    <source>
        <dbReference type="ARBA" id="ARBA00022448"/>
    </source>
</evidence>
<evidence type="ECO:0000256" key="5">
    <source>
        <dbReference type="ARBA" id="ARBA00022989"/>
    </source>
</evidence>
<comment type="subcellular location">
    <subcellularLocation>
        <location evidence="1 7">Cell membrane</location>
        <topology evidence="1 7">Multi-pass membrane protein</topology>
    </subcellularLocation>
</comment>
<keyword evidence="5 7" id="KW-1133">Transmembrane helix</keyword>
<feature type="transmembrane region" description="Helical" evidence="7">
    <location>
        <begin position="152"/>
        <end position="169"/>
    </location>
</feature>
<feature type="transmembrane region" description="Helical" evidence="7">
    <location>
        <begin position="88"/>
        <end position="112"/>
    </location>
</feature>
<dbReference type="SUPFAM" id="SSF161098">
    <property type="entry name" value="MetI-like"/>
    <property type="match status" value="1"/>
</dbReference>
<evidence type="ECO:0000259" key="8">
    <source>
        <dbReference type="PROSITE" id="PS50928"/>
    </source>
</evidence>
<dbReference type="GO" id="GO:0005886">
    <property type="term" value="C:plasma membrane"/>
    <property type="evidence" value="ECO:0007669"/>
    <property type="project" value="UniProtKB-SubCell"/>
</dbReference>
<dbReference type="CDD" id="cd06261">
    <property type="entry name" value="TM_PBP2"/>
    <property type="match status" value="1"/>
</dbReference>
<evidence type="ECO:0000256" key="6">
    <source>
        <dbReference type="ARBA" id="ARBA00023136"/>
    </source>
</evidence>
<feature type="transmembrane region" description="Helical" evidence="7">
    <location>
        <begin position="25"/>
        <end position="44"/>
    </location>
</feature>
<evidence type="ECO:0000256" key="3">
    <source>
        <dbReference type="ARBA" id="ARBA00022475"/>
    </source>
</evidence>
<keyword evidence="10" id="KW-1185">Reference proteome</keyword>
<proteinExistence type="inferred from homology"/>
<dbReference type="Pfam" id="PF00528">
    <property type="entry name" value="BPD_transp_1"/>
    <property type="match status" value="1"/>
</dbReference>
<evidence type="ECO:0000313" key="9">
    <source>
        <dbReference type="EMBL" id="PPK65382.1"/>
    </source>
</evidence>